<gene>
    <name evidence="1" type="ORF">Pcinc_025803</name>
</gene>
<evidence type="ECO:0000313" key="1">
    <source>
        <dbReference type="EMBL" id="KAK3868765.1"/>
    </source>
</evidence>
<protein>
    <submittedName>
        <fullName evidence="1">Uncharacterized protein</fullName>
    </submittedName>
</protein>
<dbReference type="Proteomes" id="UP001286313">
    <property type="component" value="Unassembled WGS sequence"/>
</dbReference>
<dbReference type="AlphaFoldDB" id="A0AAE1KD58"/>
<accession>A0AAE1KD58</accession>
<organism evidence="1 2">
    <name type="scientific">Petrolisthes cinctipes</name>
    <name type="common">Flat porcelain crab</name>
    <dbReference type="NCBI Taxonomy" id="88211"/>
    <lineage>
        <taxon>Eukaryota</taxon>
        <taxon>Metazoa</taxon>
        <taxon>Ecdysozoa</taxon>
        <taxon>Arthropoda</taxon>
        <taxon>Crustacea</taxon>
        <taxon>Multicrustacea</taxon>
        <taxon>Malacostraca</taxon>
        <taxon>Eumalacostraca</taxon>
        <taxon>Eucarida</taxon>
        <taxon>Decapoda</taxon>
        <taxon>Pleocyemata</taxon>
        <taxon>Anomura</taxon>
        <taxon>Galatheoidea</taxon>
        <taxon>Porcellanidae</taxon>
        <taxon>Petrolisthes</taxon>
    </lineage>
</organism>
<proteinExistence type="predicted"/>
<evidence type="ECO:0000313" key="2">
    <source>
        <dbReference type="Proteomes" id="UP001286313"/>
    </source>
</evidence>
<sequence>MVTHSSNPRFKPYYVLLTGYGNQAENLRLTCLGYFDEVDQIAKRKGGKERGEVDRVYMATYWSRFELGHSCCTCVVSSCHWPWDTVNTSPLEICCLPALGGLGSAALAGRWMSHKMLIKFLRFLDILGVLSCFFSAH</sequence>
<dbReference type="EMBL" id="JAWQEG010002943">
    <property type="protein sequence ID" value="KAK3868765.1"/>
    <property type="molecule type" value="Genomic_DNA"/>
</dbReference>
<reference evidence="1" key="1">
    <citation type="submission" date="2023-10" db="EMBL/GenBank/DDBJ databases">
        <title>Genome assemblies of two species of porcelain crab, Petrolisthes cinctipes and Petrolisthes manimaculis (Anomura: Porcellanidae).</title>
        <authorList>
            <person name="Angst P."/>
        </authorList>
    </citation>
    <scope>NUCLEOTIDE SEQUENCE</scope>
    <source>
        <strain evidence="1">PB745_01</strain>
        <tissue evidence="1">Gill</tissue>
    </source>
</reference>
<name>A0AAE1KD58_PETCI</name>
<comment type="caution">
    <text evidence="1">The sequence shown here is derived from an EMBL/GenBank/DDBJ whole genome shotgun (WGS) entry which is preliminary data.</text>
</comment>
<keyword evidence="2" id="KW-1185">Reference proteome</keyword>